<sequence>MQSASAPEDKAHRPEDSVPLWQRLSPILSILAPTCVSLAIGVLAIKDYRSTAALYDLAVHNRPRLQVIVHVLTTLLAVPWTYAVCTTLNLSTRALFSRRPARLDTLRFWTATGQARMDFNLPFYHFVTCTLISAITLLPGWLWTGALTPQFTLAPTQGEISILAAGPGSWPFVQPYAGDVARDCLFSPPSTRTSNSFTTCSGTYKSSALLQSAGSAITASGAAWNHSKPDDTGYQYIGRSYGAGAAVGWDVAPPSGHRDVEGYYYTEPGYLTNISCMYNSSSLWVLSDSQTNGGSRDPFLPTVFLAQGWMPNSNWTQFPANTTRSMLQSQSLEGNTVGADWYAQVTFGSTDGVVSIGGVNNDQSPDYFVAFAAGANYRQLDTIQCQCFFHPTAFNVSVSMSNRTISVSSLQPIPEIEPRNSLKAKVMRNIVDVAKIETTLYTSTLGDAFNESIRTLAWRENNLHGTDIAGRSTSPDMVLEAVEQSLLAMTDDILVWIASTGLALNSSVTVAQTRQQALALSIGSPAFVLAVVVFHLVTLIAVLVISTYTRLWAGLTSFDYSDSVSLSMSTYLAGRYMRGTSPEQLQVHMWSGDADAAAFKHVEAVSQRDDETGRMQVMFRNAHRKVGLAGHGS</sequence>
<evidence type="ECO:0000313" key="3">
    <source>
        <dbReference type="Proteomes" id="UP000799441"/>
    </source>
</evidence>
<keyword evidence="1" id="KW-0472">Membrane</keyword>
<dbReference type="Proteomes" id="UP000799441">
    <property type="component" value="Unassembled WGS sequence"/>
</dbReference>
<keyword evidence="3" id="KW-1185">Reference proteome</keyword>
<organism evidence="2 3">
    <name type="scientific">Polychaeton citri CBS 116435</name>
    <dbReference type="NCBI Taxonomy" id="1314669"/>
    <lineage>
        <taxon>Eukaryota</taxon>
        <taxon>Fungi</taxon>
        <taxon>Dikarya</taxon>
        <taxon>Ascomycota</taxon>
        <taxon>Pezizomycotina</taxon>
        <taxon>Dothideomycetes</taxon>
        <taxon>Dothideomycetidae</taxon>
        <taxon>Capnodiales</taxon>
        <taxon>Capnodiaceae</taxon>
        <taxon>Polychaeton</taxon>
    </lineage>
</organism>
<gene>
    <name evidence="2" type="ORF">K431DRAFT_227396</name>
</gene>
<keyword evidence="1" id="KW-1133">Transmembrane helix</keyword>
<evidence type="ECO:0000313" key="2">
    <source>
        <dbReference type="EMBL" id="KAF2720051.1"/>
    </source>
</evidence>
<dbReference type="OrthoDB" id="529273at2759"/>
<protein>
    <submittedName>
        <fullName evidence="2">Uncharacterized protein</fullName>
    </submittedName>
</protein>
<proteinExistence type="predicted"/>
<keyword evidence="1" id="KW-0812">Transmembrane</keyword>
<feature type="transmembrane region" description="Helical" evidence="1">
    <location>
        <begin position="522"/>
        <end position="545"/>
    </location>
</feature>
<dbReference type="AlphaFoldDB" id="A0A9P4Q7V1"/>
<evidence type="ECO:0000256" key="1">
    <source>
        <dbReference type="SAM" id="Phobius"/>
    </source>
</evidence>
<reference evidence="2" key="1">
    <citation type="journal article" date="2020" name="Stud. Mycol.">
        <title>101 Dothideomycetes genomes: a test case for predicting lifestyles and emergence of pathogens.</title>
        <authorList>
            <person name="Haridas S."/>
            <person name="Albert R."/>
            <person name="Binder M."/>
            <person name="Bloem J."/>
            <person name="Labutti K."/>
            <person name="Salamov A."/>
            <person name="Andreopoulos B."/>
            <person name="Baker S."/>
            <person name="Barry K."/>
            <person name="Bills G."/>
            <person name="Bluhm B."/>
            <person name="Cannon C."/>
            <person name="Castanera R."/>
            <person name="Culley D."/>
            <person name="Daum C."/>
            <person name="Ezra D."/>
            <person name="Gonzalez J."/>
            <person name="Henrissat B."/>
            <person name="Kuo A."/>
            <person name="Liang C."/>
            <person name="Lipzen A."/>
            <person name="Lutzoni F."/>
            <person name="Magnuson J."/>
            <person name="Mondo S."/>
            <person name="Nolan M."/>
            <person name="Ohm R."/>
            <person name="Pangilinan J."/>
            <person name="Park H.-J."/>
            <person name="Ramirez L."/>
            <person name="Alfaro M."/>
            <person name="Sun H."/>
            <person name="Tritt A."/>
            <person name="Yoshinaga Y."/>
            <person name="Zwiers L.-H."/>
            <person name="Turgeon B."/>
            <person name="Goodwin S."/>
            <person name="Spatafora J."/>
            <person name="Crous P."/>
            <person name="Grigoriev I."/>
        </authorList>
    </citation>
    <scope>NUCLEOTIDE SEQUENCE</scope>
    <source>
        <strain evidence="2">CBS 116435</strain>
    </source>
</reference>
<dbReference type="EMBL" id="MU003804">
    <property type="protein sequence ID" value="KAF2720051.1"/>
    <property type="molecule type" value="Genomic_DNA"/>
</dbReference>
<feature type="transmembrane region" description="Helical" evidence="1">
    <location>
        <begin position="123"/>
        <end position="143"/>
    </location>
</feature>
<comment type="caution">
    <text evidence="2">The sequence shown here is derived from an EMBL/GenBank/DDBJ whole genome shotgun (WGS) entry which is preliminary data.</text>
</comment>
<name>A0A9P4Q7V1_9PEZI</name>
<feature type="transmembrane region" description="Helical" evidence="1">
    <location>
        <begin position="27"/>
        <end position="45"/>
    </location>
</feature>
<accession>A0A9P4Q7V1</accession>